<sequence>MTLPTTVTTERLTLPLWTRADVEAIRDSNGELGRPQSWHPQFPREDDRDAATMWVEGDLWSSRYIVRNGTVLGSIGFFGPPDAAPDGTPETEVGYGLVEEARGWGFATEALKALLACADQEGVRIRASVEPTNAASLRVLAKCGFTDLRGADEDGHLVMARPVPGGRMEE</sequence>
<dbReference type="RefSeq" id="WP_045548254.1">
    <property type="nucleotide sequence ID" value="NZ_JZDQ02000021.1"/>
</dbReference>
<dbReference type="Proteomes" id="UP000033772">
    <property type="component" value="Unassembled WGS sequence"/>
</dbReference>
<dbReference type="InterPro" id="IPR051531">
    <property type="entry name" value="N-acetyltransferase"/>
</dbReference>
<dbReference type="STRING" id="1844.UG56_015515"/>
<dbReference type="GO" id="GO:0016747">
    <property type="term" value="F:acyltransferase activity, transferring groups other than amino-acyl groups"/>
    <property type="evidence" value="ECO:0007669"/>
    <property type="project" value="InterPro"/>
</dbReference>
<evidence type="ECO:0000313" key="3">
    <source>
        <dbReference type="Proteomes" id="UP000033772"/>
    </source>
</evidence>
<protein>
    <submittedName>
        <fullName evidence="2">GNAT family N-acetyltransferase</fullName>
    </submittedName>
</protein>
<evidence type="ECO:0000259" key="1">
    <source>
        <dbReference type="PROSITE" id="PS51186"/>
    </source>
</evidence>
<dbReference type="SUPFAM" id="SSF55729">
    <property type="entry name" value="Acyl-CoA N-acyltransferases (Nat)"/>
    <property type="match status" value="1"/>
</dbReference>
<dbReference type="AlphaFoldDB" id="A0A1J4N2M4"/>
<organism evidence="2 3">
    <name type="scientific">Nocardioides luteus</name>
    <dbReference type="NCBI Taxonomy" id="1844"/>
    <lineage>
        <taxon>Bacteria</taxon>
        <taxon>Bacillati</taxon>
        <taxon>Actinomycetota</taxon>
        <taxon>Actinomycetes</taxon>
        <taxon>Propionibacteriales</taxon>
        <taxon>Nocardioidaceae</taxon>
        <taxon>Nocardioides</taxon>
    </lineage>
</organism>
<accession>A0A1J4N2M4</accession>
<keyword evidence="3" id="KW-1185">Reference proteome</keyword>
<evidence type="ECO:0000313" key="2">
    <source>
        <dbReference type="EMBL" id="OIJ25790.1"/>
    </source>
</evidence>
<feature type="domain" description="N-acetyltransferase" evidence="1">
    <location>
        <begin position="12"/>
        <end position="164"/>
    </location>
</feature>
<proteinExistence type="predicted"/>
<dbReference type="Pfam" id="PF13302">
    <property type="entry name" value="Acetyltransf_3"/>
    <property type="match status" value="1"/>
</dbReference>
<dbReference type="PANTHER" id="PTHR43792:SF13">
    <property type="entry name" value="ACETYLTRANSFERASE"/>
    <property type="match status" value="1"/>
</dbReference>
<dbReference type="InterPro" id="IPR000182">
    <property type="entry name" value="GNAT_dom"/>
</dbReference>
<reference evidence="2" key="1">
    <citation type="submission" date="2016-10" db="EMBL/GenBank/DDBJ databases">
        <title>Draft Genome Sequence of Nocardioides luteus Strain BAFB, an Alkane-Degrading Bacterium Isolated from JP-7 Polluted Soil.</title>
        <authorList>
            <person name="Brown L."/>
            <person name="Ruiz O.N."/>
            <person name="Gunasekera T."/>
        </authorList>
    </citation>
    <scope>NUCLEOTIDE SEQUENCE [LARGE SCALE GENOMIC DNA]</scope>
    <source>
        <strain evidence="2">BAFB</strain>
    </source>
</reference>
<dbReference type="InterPro" id="IPR016181">
    <property type="entry name" value="Acyl_CoA_acyltransferase"/>
</dbReference>
<gene>
    <name evidence="2" type="ORF">UG56_015515</name>
</gene>
<dbReference type="PROSITE" id="PS51186">
    <property type="entry name" value="GNAT"/>
    <property type="match status" value="1"/>
</dbReference>
<dbReference type="PANTHER" id="PTHR43792">
    <property type="entry name" value="GNAT FAMILY, PUTATIVE (AFU_ORTHOLOGUE AFUA_3G00765)-RELATED-RELATED"/>
    <property type="match status" value="1"/>
</dbReference>
<name>A0A1J4N2M4_9ACTN</name>
<dbReference type="OrthoDB" id="3402863at2"/>
<dbReference type="EMBL" id="JZDQ02000021">
    <property type="protein sequence ID" value="OIJ25790.1"/>
    <property type="molecule type" value="Genomic_DNA"/>
</dbReference>
<dbReference type="Gene3D" id="3.40.630.30">
    <property type="match status" value="1"/>
</dbReference>
<comment type="caution">
    <text evidence="2">The sequence shown here is derived from an EMBL/GenBank/DDBJ whole genome shotgun (WGS) entry which is preliminary data.</text>
</comment>